<dbReference type="AlphaFoldDB" id="A0A517L467"/>
<organism evidence="2 3">
    <name type="scientific">Venturia effusa</name>
    <dbReference type="NCBI Taxonomy" id="50376"/>
    <lineage>
        <taxon>Eukaryota</taxon>
        <taxon>Fungi</taxon>
        <taxon>Dikarya</taxon>
        <taxon>Ascomycota</taxon>
        <taxon>Pezizomycotina</taxon>
        <taxon>Dothideomycetes</taxon>
        <taxon>Pleosporomycetidae</taxon>
        <taxon>Venturiales</taxon>
        <taxon>Venturiaceae</taxon>
        <taxon>Venturia</taxon>
    </lineage>
</organism>
<feature type="compositionally biased region" description="Basic and acidic residues" evidence="1">
    <location>
        <begin position="542"/>
        <end position="552"/>
    </location>
</feature>
<accession>A0A517L467</accession>
<feature type="region of interest" description="Disordered" evidence="1">
    <location>
        <begin position="42"/>
        <end position="62"/>
    </location>
</feature>
<gene>
    <name evidence="2" type="ORF">FKW77_009453</name>
</gene>
<dbReference type="PANTHER" id="PTHR15615:SF36">
    <property type="entry name" value="PHO85 CYCLIN-5"/>
    <property type="match status" value="1"/>
</dbReference>
<feature type="region of interest" description="Disordered" evidence="1">
    <location>
        <begin position="424"/>
        <end position="467"/>
    </location>
</feature>
<evidence type="ECO:0000313" key="2">
    <source>
        <dbReference type="EMBL" id="QDS70409.1"/>
    </source>
</evidence>
<dbReference type="PANTHER" id="PTHR15615">
    <property type="match status" value="1"/>
</dbReference>
<protein>
    <recommendedName>
        <fullName evidence="4">Cyclin N-terminal domain-containing protein</fullName>
    </recommendedName>
</protein>
<dbReference type="InterPro" id="IPR013922">
    <property type="entry name" value="Cyclin_PHO80-like"/>
</dbReference>
<dbReference type="STRING" id="50376.A0A517L467"/>
<dbReference type="Gene3D" id="1.10.472.10">
    <property type="entry name" value="Cyclin-like"/>
    <property type="match status" value="1"/>
</dbReference>
<dbReference type="EMBL" id="CP042188">
    <property type="protein sequence ID" value="QDS70409.1"/>
    <property type="molecule type" value="Genomic_DNA"/>
</dbReference>
<dbReference type="GO" id="GO:0005634">
    <property type="term" value="C:nucleus"/>
    <property type="evidence" value="ECO:0007669"/>
    <property type="project" value="TreeGrafter"/>
</dbReference>
<dbReference type="GO" id="GO:0016538">
    <property type="term" value="F:cyclin-dependent protein serine/threonine kinase regulator activity"/>
    <property type="evidence" value="ECO:0007669"/>
    <property type="project" value="TreeGrafter"/>
</dbReference>
<keyword evidence="3" id="KW-1185">Reference proteome</keyword>
<evidence type="ECO:0000313" key="3">
    <source>
        <dbReference type="Proteomes" id="UP000316270"/>
    </source>
</evidence>
<evidence type="ECO:0000256" key="1">
    <source>
        <dbReference type="SAM" id="MobiDB-lite"/>
    </source>
</evidence>
<dbReference type="GO" id="GO:0000307">
    <property type="term" value="C:cyclin-dependent protein kinase holoenzyme complex"/>
    <property type="evidence" value="ECO:0007669"/>
    <property type="project" value="TreeGrafter"/>
</dbReference>
<sequence length="665" mass="72364">MNFDFRLPHVAVASPRTSYPYQSSISSSASSSSSSVFSVDATSSQSSEVSNYTSSGSLSASWDSDDAAKRLPSLKACELAPIIEQRPHPRRSSISVARQPPALVRQCERKGQFVDCLVDSATQMVQVIWPLSVPNCPGAPASGHGVLPLRTFIQETLRRSRTSFSTLQVALYYLILIKAHVPCYDFTMEQPVDQPSSRALQCGRRMFLAALILASKYLQDRNYSARAWSRISGLKTEEINTNEMAFLQAVSWKLHVPEALFERWQDILIKYTSPPPPSPGSSMLPVLHDWKLIVPILTPALDTVEVVSRKSMRLSQPEPTKLFSPIPAMDICTSPLSAGPPRILEPTPNLQPPTPSLIRMGPLPTPLMTPQSAISNTPAVSLANYGSSRPSMCAAMSQAQHVSNSRSTMEYPWARYNGLEAYQMSSRRPSLQSNSGSSSSSSPESMVSDNSSRSSRTSSVSSASSVTSANAWAPTSVKLARLATLRCAGLPCPGQQQTSNKNFEQIGSITLEPMCAEPMSSPDLNILDLSDSDVPTQLPVRVRDVLESESPSKGRKRGRSSVDLSLQQNVRDFLGSNSRSYLADASNCVIEDRAVARPSYFLQSPCAQTPTAFGPKALQSPARSVPESRLPVQKDLGRKRACCASEANNILRFPHGRPGMWAGIL</sequence>
<dbReference type="GO" id="GO:0019901">
    <property type="term" value="F:protein kinase binding"/>
    <property type="evidence" value="ECO:0007669"/>
    <property type="project" value="InterPro"/>
</dbReference>
<name>A0A517L467_9PEZI</name>
<evidence type="ECO:0008006" key="4">
    <source>
        <dbReference type="Google" id="ProtNLM"/>
    </source>
</evidence>
<dbReference type="OrthoDB" id="286814at2759"/>
<reference evidence="2 3" key="1">
    <citation type="submission" date="2019-07" db="EMBL/GenBank/DDBJ databases">
        <title>Finished genome of Venturia effusa.</title>
        <authorList>
            <person name="Young C.A."/>
            <person name="Cox M.P."/>
            <person name="Ganley A.R.D."/>
            <person name="David W.J."/>
        </authorList>
    </citation>
    <scope>NUCLEOTIDE SEQUENCE [LARGE SCALE GENOMIC DNA]</scope>
    <source>
        <strain evidence="3">albino</strain>
    </source>
</reference>
<dbReference type="CDD" id="cd20557">
    <property type="entry name" value="CYCLIN_ScPCL1-like"/>
    <property type="match status" value="1"/>
</dbReference>
<feature type="compositionally biased region" description="Low complexity" evidence="1">
    <location>
        <begin position="425"/>
        <end position="467"/>
    </location>
</feature>
<dbReference type="Proteomes" id="UP000316270">
    <property type="component" value="Chromosome 4"/>
</dbReference>
<feature type="region of interest" description="Disordered" evidence="1">
    <location>
        <begin position="542"/>
        <end position="562"/>
    </location>
</feature>
<dbReference type="Pfam" id="PF08613">
    <property type="entry name" value="Cyclin"/>
    <property type="match status" value="1"/>
</dbReference>
<proteinExistence type="predicted"/>